<dbReference type="EnsemblMetazoa" id="Aqu2.1.19834_001">
    <property type="protein sequence ID" value="Aqu2.1.19834_001"/>
    <property type="gene ID" value="Aqu2.1.19834"/>
</dbReference>
<proteinExistence type="predicted"/>
<reference evidence="1" key="1">
    <citation type="submission" date="2017-05" db="UniProtKB">
        <authorList>
            <consortium name="EnsemblMetazoa"/>
        </authorList>
    </citation>
    <scope>IDENTIFICATION</scope>
</reference>
<name>A0A1X7TX60_AMPQE</name>
<evidence type="ECO:0000313" key="1">
    <source>
        <dbReference type="EnsemblMetazoa" id="Aqu2.1.19834_001"/>
    </source>
</evidence>
<accession>A0A1X7TX60</accession>
<organism evidence="1">
    <name type="scientific">Amphimedon queenslandica</name>
    <name type="common">Sponge</name>
    <dbReference type="NCBI Taxonomy" id="400682"/>
    <lineage>
        <taxon>Eukaryota</taxon>
        <taxon>Metazoa</taxon>
        <taxon>Porifera</taxon>
        <taxon>Demospongiae</taxon>
        <taxon>Heteroscleromorpha</taxon>
        <taxon>Haplosclerida</taxon>
        <taxon>Niphatidae</taxon>
        <taxon>Amphimedon</taxon>
    </lineage>
</organism>
<sequence length="108" mass="12099">MKLRLFSVPHISGPISGVPVEVYRERNEHIKELDLADTSQGEPETLIGSDYYSKLATGERIHGNGGPVAVYTELGWILSNPVFSYNQHCTNLITRNESRLRSNIEASR</sequence>
<protein>
    <submittedName>
        <fullName evidence="1">Uncharacterized protein</fullName>
    </submittedName>
</protein>
<dbReference type="AlphaFoldDB" id="A0A1X7TX60"/>
<dbReference type="InParanoid" id="A0A1X7TX60"/>